<name>A0A9X0U7V7_9BACT</name>
<reference evidence="1 2" key="1">
    <citation type="submission" date="2020-08" db="EMBL/GenBank/DDBJ databases">
        <title>Genomic Encyclopedia of Type Strains, Phase IV (KMG-V): Genome sequencing to study the core and pangenomes of soil and plant-associated prokaryotes.</title>
        <authorList>
            <person name="Whitman W."/>
        </authorList>
    </citation>
    <scope>NUCLEOTIDE SEQUENCE [LARGE SCALE GENOMIC DNA]</scope>
    <source>
        <strain evidence="1 2">X5P2</strain>
    </source>
</reference>
<evidence type="ECO:0000313" key="1">
    <source>
        <dbReference type="EMBL" id="MBB5331402.1"/>
    </source>
</evidence>
<evidence type="ECO:0000313" key="2">
    <source>
        <dbReference type="Proteomes" id="UP000535182"/>
    </source>
</evidence>
<gene>
    <name evidence="1" type="ORF">HDF14_005049</name>
</gene>
<keyword evidence="2" id="KW-1185">Reference proteome</keyword>
<comment type="caution">
    <text evidence="1">The sequence shown here is derived from an EMBL/GenBank/DDBJ whole genome shotgun (WGS) entry which is preliminary data.</text>
</comment>
<protein>
    <submittedName>
        <fullName evidence="1">Uncharacterized protein</fullName>
    </submittedName>
</protein>
<dbReference type="AlphaFoldDB" id="A0A9X0U7V7"/>
<accession>A0A9X0U7V7</accession>
<dbReference type="Proteomes" id="UP000535182">
    <property type="component" value="Unassembled WGS sequence"/>
</dbReference>
<dbReference type="EMBL" id="JACHEB010000015">
    <property type="protein sequence ID" value="MBB5331402.1"/>
    <property type="molecule type" value="Genomic_DNA"/>
</dbReference>
<proteinExistence type="predicted"/>
<sequence>MGLVAGLNQLRRDSHSISDVANTALQ</sequence>
<organism evidence="1 2">
    <name type="scientific">Tunturiibacter gelidiferens</name>
    <dbReference type="NCBI Taxonomy" id="3069689"/>
    <lineage>
        <taxon>Bacteria</taxon>
        <taxon>Pseudomonadati</taxon>
        <taxon>Acidobacteriota</taxon>
        <taxon>Terriglobia</taxon>
        <taxon>Terriglobales</taxon>
        <taxon>Acidobacteriaceae</taxon>
        <taxon>Tunturiibacter</taxon>
    </lineage>
</organism>